<dbReference type="GO" id="GO:0005681">
    <property type="term" value="C:spliceosomal complex"/>
    <property type="evidence" value="ECO:0007669"/>
    <property type="project" value="TreeGrafter"/>
</dbReference>
<feature type="compositionally biased region" description="Basic and acidic residues" evidence="5">
    <location>
        <begin position="146"/>
        <end position="163"/>
    </location>
</feature>
<feature type="region of interest" description="Disordered" evidence="5">
    <location>
        <begin position="146"/>
        <end position="167"/>
    </location>
</feature>
<feature type="compositionally biased region" description="Basic and acidic residues" evidence="5">
    <location>
        <begin position="64"/>
        <end position="90"/>
    </location>
</feature>
<comment type="caution">
    <text evidence="6">The sequence shown here is derived from an EMBL/GenBank/DDBJ whole genome shotgun (WGS) entry which is preliminary data.</text>
</comment>
<sequence length="299" mass="33925">MFKKRSRPTSVREKKVEETEEEVVDKEGEGSGSGGEEVDETARTIEELVLLRKLRKSQSQQGIDLEKLNRGEQKKSKGGKKKDEKEKDAADIYGLQAGLGRDEKDEETANESEKAKRLVRANNFTQQTNALDVDKHMMAYIETELSKRRGEAASDPSTGKEAEPFDPQAELYKIAEKYKFESAKKATAKDDDEGNVTNSLGMLTSIPEVDLGMDNRLRNIEETEKAKREMMEKRKQEAVEAALRGPQEEDYAAARFFRPNQRVASDIYAIQEAKREAAGQAPRHENATDEQVYERFKKR</sequence>
<feature type="coiled-coil region" evidence="4">
    <location>
        <begin position="213"/>
        <end position="240"/>
    </location>
</feature>
<evidence type="ECO:0000313" key="7">
    <source>
        <dbReference type="Proteomes" id="UP001388673"/>
    </source>
</evidence>
<dbReference type="KEGG" id="kne:92177524"/>
<gene>
    <name evidence="6" type="ORF">IAR55_000264</name>
</gene>
<keyword evidence="3" id="KW-0539">Nucleus</keyword>
<keyword evidence="7" id="KW-1185">Reference proteome</keyword>
<evidence type="ECO:0000313" key="6">
    <source>
        <dbReference type="EMBL" id="KAK8869696.1"/>
    </source>
</evidence>
<comment type="similarity">
    <text evidence="2">Belongs to the TLS1 family.</text>
</comment>
<evidence type="ECO:0000256" key="3">
    <source>
        <dbReference type="ARBA" id="ARBA00023242"/>
    </source>
</evidence>
<evidence type="ECO:0000256" key="5">
    <source>
        <dbReference type="SAM" id="MobiDB-lite"/>
    </source>
</evidence>
<dbReference type="PANTHER" id="PTHR13486:SF2">
    <property type="entry name" value="SPLICING FACTOR C9ORF78"/>
    <property type="match status" value="1"/>
</dbReference>
<feature type="region of interest" description="Disordered" evidence="5">
    <location>
        <begin position="55"/>
        <end position="121"/>
    </location>
</feature>
<evidence type="ECO:0008006" key="8">
    <source>
        <dbReference type="Google" id="ProtNLM"/>
    </source>
</evidence>
<dbReference type="GeneID" id="92177524"/>
<feature type="region of interest" description="Disordered" evidence="5">
    <location>
        <begin position="1"/>
        <end position="41"/>
    </location>
</feature>
<evidence type="ECO:0000256" key="2">
    <source>
        <dbReference type="ARBA" id="ARBA00007643"/>
    </source>
</evidence>
<dbReference type="Pfam" id="PF07052">
    <property type="entry name" value="Hep_59"/>
    <property type="match status" value="1"/>
</dbReference>
<evidence type="ECO:0000256" key="1">
    <source>
        <dbReference type="ARBA" id="ARBA00004123"/>
    </source>
</evidence>
<evidence type="ECO:0000256" key="4">
    <source>
        <dbReference type="SAM" id="Coils"/>
    </source>
</evidence>
<dbReference type="AlphaFoldDB" id="A0AAW0Z6E7"/>
<dbReference type="EMBL" id="JBCAWK010000001">
    <property type="protein sequence ID" value="KAK8869696.1"/>
    <property type="molecule type" value="Genomic_DNA"/>
</dbReference>
<accession>A0AAW0Z6E7</accession>
<keyword evidence="4" id="KW-0175">Coiled coil</keyword>
<dbReference type="InterPro" id="IPR010756">
    <property type="entry name" value="Tls1-like"/>
</dbReference>
<reference evidence="6 7" key="1">
    <citation type="journal article" date="2024" name="bioRxiv">
        <title>Comparative genomics of Cryptococcus and Kwoniella reveals pathogenesis evolution and contrasting karyotype dynamics via intercentromeric recombination or chromosome fusion.</title>
        <authorList>
            <person name="Coelho M.A."/>
            <person name="David-Palma M."/>
            <person name="Shea T."/>
            <person name="Bowers K."/>
            <person name="McGinley-Smith S."/>
            <person name="Mohammad A.W."/>
            <person name="Gnirke A."/>
            <person name="Yurkov A.M."/>
            <person name="Nowrousian M."/>
            <person name="Sun S."/>
            <person name="Cuomo C.A."/>
            <person name="Heitman J."/>
        </authorList>
    </citation>
    <scope>NUCLEOTIDE SEQUENCE [LARGE SCALE GENOMIC DNA]</scope>
    <source>
        <strain evidence="6 7">CBS 13917</strain>
    </source>
</reference>
<organism evidence="6 7">
    <name type="scientific">Kwoniella newhampshirensis</name>
    <dbReference type="NCBI Taxonomy" id="1651941"/>
    <lineage>
        <taxon>Eukaryota</taxon>
        <taxon>Fungi</taxon>
        <taxon>Dikarya</taxon>
        <taxon>Basidiomycota</taxon>
        <taxon>Agaricomycotina</taxon>
        <taxon>Tremellomycetes</taxon>
        <taxon>Tremellales</taxon>
        <taxon>Cryptococcaceae</taxon>
        <taxon>Kwoniella</taxon>
    </lineage>
</organism>
<protein>
    <recommendedName>
        <fullName evidence="8">Nuclear speckle splicing regulatory protein 1 N-terminal domain-containing protein</fullName>
    </recommendedName>
</protein>
<dbReference type="Proteomes" id="UP001388673">
    <property type="component" value="Unassembled WGS sequence"/>
</dbReference>
<comment type="subcellular location">
    <subcellularLocation>
        <location evidence="1">Nucleus</location>
    </subcellularLocation>
</comment>
<dbReference type="RefSeq" id="XP_066805942.1">
    <property type="nucleotide sequence ID" value="XM_066943400.1"/>
</dbReference>
<name>A0AAW0Z6E7_9TREE</name>
<dbReference type="PANTHER" id="PTHR13486">
    <property type="entry name" value="TELOMERE LENGTH AND SILENCING PROTEIN 1 TLS1 FAMILY MEMBER"/>
    <property type="match status" value="1"/>
</dbReference>
<dbReference type="GO" id="GO:0000398">
    <property type="term" value="P:mRNA splicing, via spliceosome"/>
    <property type="evidence" value="ECO:0007669"/>
    <property type="project" value="TreeGrafter"/>
</dbReference>
<feature type="region of interest" description="Disordered" evidence="5">
    <location>
        <begin position="274"/>
        <end position="299"/>
    </location>
</feature>
<proteinExistence type="inferred from homology"/>